<dbReference type="OrthoDB" id="6088166at2759"/>
<dbReference type="CDD" id="cd20237">
    <property type="entry name" value="PFM_LIN24-like"/>
    <property type="match status" value="1"/>
</dbReference>
<gene>
    <name evidence="1" type="ORF">MEDL_35563</name>
</gene>
<name>A0A8S3SKE0_MYTED</name>
<dbReference type="SUPFAM" id="SSF56973">
    <property type="entry name" value="Aerolisin/ETX pore-forming domain"/>
    <property type="match status" value="1"/>
</dbReference>
<protein>
    <submittedName>
        <fullName evidence="1">Uncharacterized protein</fullName>
    </submittedName>
</protein>
<reference evidence="1" key="1">
    <citation type="submission" date="2021-03" db="EMBL/GenBank/DDBJ databases">
        <authorList>
            <person name="Bekaert M."/>
        </authorList>
    </citation>
    <scope>NUCLEOTIDE SEQUENCE</scope>
</reference>
<dbReference type="AlphaFoldDB" id="A0A8S3SKE0"/>
<evidence type="ECO:0000313" key="1">
    <source>
        <dbReference type="EMBL" id="CAG2222189.1"/>
    </source>
</evidence>
<sequence length="243" mass="27595">MHIHTYLEIFFEPTNEQDKCCQFEQIANTIFEDEARMVYPFAGIRLTYNIVVAIVGQEQDSVKNPRTVQYESNILFESVFKNNSNKEQHHSLKTEQQTTGTCTSSITKGYTTGFNVGLTLSAPADIAGTTCGFSKGFSVENTLANEDQRTMTWSAEGVLLVEKQSMLTAKLQITEKQSSILFTTNVAVKGEVIVTFYERKNNRYLMEYRAPIRTILVQKKDKFTDAKGEIFVEDIEWNSLCES</sequence>
<dbReference type="Gene3D" id="2.170.15.10">
    <property type="entry name" value="Proaerolysin, chain A, domain 3"/>
    <property type="match status" value="1"/>
</dbReference>
<dbReference type="EMBL" id="CAJPWZ010001731">
    <property type="protein sequence ID" value="CAG2222189.1"/>
    <property type="molecule type" value="Genomic_DNA"/>
</dbReference>
<keyword evidence="2" id="KW-1185">Reference proteome</keyword>
<comment type="caution">
    <text evidence="1">The sequence shown here is derived from an EMBL/GenBank/DDBJ whole genome shotgun (WGS) entry which is preliminary data.</text>
</comment>
<dbReference type="PANTHER" id="PTHR39369">
    <property type="entry name" value="LIN-24 (TWENTY-FOUR) LIKE"/>
    <property type="match status" value="1"/>
</dbReference>
<dbReference type="PANTHER" id="PTHR39369:SF6">
    <property type="entry name" value="LIN-24 (TWENTY-FOUR) LIKE"/>
    <property type="match status" value="1"/>
</dbReference>
<dbReference type="Proteomes" id="UP000683360">
    <property type="component" value="Unassembled WGS sequence"/>
</dbReference>
<evidence type="ECO:0000313" key="2">
    <source>
        <dbReference type="Proteomes" id="UP000683360"/>
    </source>
</evidence>
<proteinExistence type="predicted"/>
<organism evidence="1 2">
    <name type="scientific">Mytilus edulis</name>
    <name type="common">Blue mussel</name>
    <dbReference type="NCBI Taxonomy" id="6550"/>
    <lineage>
        <taxon>Eukaryota</taxon>
        <taxon>Metazoa</taxon>
        <taxon>Spiralia</taxon>
        <taxon>Lophotrochozoa</taxon>
        <taxon>Mollusca</taxon>
        <taxon>Bivalvia</taxon>
        <taxon>Autobranchia</taxon>
        <taxon>Pteriomorphia</taxon>
        <taxon>Mytilida</taxon>
        <taxon>Mytiloidea</taxon>
        <taxon>Mytilidae</taxon>
        <taxon>Mytilinae</taxon>
        <taxon>Mytilus</taxon>
    </lineage>
</organism>
<accession>A0A8S3SKE0</accession>